<organism evidence="1 2">
    <name type="scientific">Fusibacter ferrireducens</name>
    <dbReference type="NCBI Taxonomy" id="2785058"/>
    <lineage>
        <taxon>Bacteria</taxon>
        <taxon>Bacillati</taxon>
        <taxon>Bacillota</taxon>
        <taxon>Clostridia</taxon>
        <taxon>Eubacteriales</taxon>
        <taxon>Eubacteriales Family XII. Incertae Sedis</taxon>
        <taxon>Fusibacter</taxon>
    </lineage>
</organism>
<evidence type="ECO:0000313" key="2">
    <source>
        <dbReference type="Proteomes" id="UP000614200"/>
    </source>
</evidence>
<sequence length="118" mass="13381">MRITTQMQNDGMLQMQNSKYYKKATESTHDTTDKNKNNEISLGNDLVLKKDKDTLILSKVGKDKSREVLQEIPLDSKAGAALSEYINSNDTAHTKTEYEKALEEIHLANRTMSLANYL</sequence>
<accession>A0ABR9ZNE6</accession>
<reference evidence="1 2" key="1">
    <citation type="submission" date="2020-11" db="EMBL/GenBank/DDBJ databases">
        <title>Fusibacter basophilias sp. nov.</title>
        <authorList>
            <person name="Qiu D."/>
        </authorList>
    </citation>
    <scope>NUCLEOTIDE SEQUENCE [LARGE SCALE GENOMIC DNA]</scope>
    <source>
        <strain evidence="1 2">Q10-2</strain>
    </source>
</reference>
<dbReference type="Proteomes" id="UP000614200">
    <property type="component" value="Unassembled WGS sequence"/>
</dbReference>
<gene>
    <name evidence="1" type="ORF">ISU02_02470</name>
</gene>
<protein>
    <submittedName>
        <fullName evidence="1">Uncharacterized protein</fullName>
    </submittedName>
</protein>
<proteinExistence type="predicted"/>
<name>A0ABR9ZNE6_9FIRM</name>
<keyword evidence="2" id="KW-1185">Reference proteome</keyword>
<dbReference type="RefSeq" id="WP_194700189.1">
    <property type="nucleotide sequence ID" value="NZ_JADKNH010000001.1"/>
</dbReference>
<dbReference type="EMBL" id="JADKNH010000001">
    <property type="protein sequence ID" value="MBF4691961.1"/>
    <property type="molecule type" value="Genomic_DNA"/>
</dbReference>
<evidence type="ECO:0000313" key="1">
    <source>
        <dbReference type="EMBL" id="MBF4691961.1"/>
    </source>
</evidence>
<comment type="caution">
    <text evidence="1">The sequence shown here is derived from an EMBL/GenBank/DDBJ whole genome shotgun (WGS) entry which is preliminary data.</text>
</comment>